<evidence type="ECO:0000313" key="1">
    <source>
        <dbReference type="EMBL" id="GBO08772.1"/>
    </source>
</evidence>
<gene>
    <name evidence="2" type="ORF">AVEN_4245_1</name>
    <name evidence="1" type="ORF">AVEN_95794_1</name>
</gene>
<keyword evidence="3" id="KW-1185">Reference proteome</keyword>
<dbReference type="AlphaFoldDB" id="A0A4Y2U7Z6"/>
<protein>
    <submittedName>
        <fullName evidence="1">Uncharacterized protein</fullName>
    </submittedName>
</protein>
<comment type="caution">
    <text evidence="1">The sequence shown here is derived from an EMBL/GenBank/DDBJ whole genome shotgun (WGS) entry which is preliminary data.</text>
</comment>
<evidence type="ECO:0000313" key="2">
    <source>
        <dbReference type="EMBL" id="GBO08782.1"/>
    </source>
</evidence>
<reference evidence="1 3" key="1">
    <citation type="journal article" date="2019" name="Sci. Rep.">
        <title>Orb-weaving spider Araneus ventricosus genome elucidates the spidroin gene catalogue.</title>
        <authorList>
            <person name="Kono N."/>
            <person name="Nakamura H."/>
            <person name="Ohtoshi R."/>
            <person name="Moran D.A.P."/>
            <person name="Shinohara A."/>
            <person name="Yoshida Y."/>
            <person name="Fujiwara M."/>
            <person name="Mori M."/>
            <person name="Tomita M."/>
            <person name="Arakawa K."/>
        </authorList>
    </citation>
    <scope>NUCLEOTIDE SEQUENCE [LARGE SCALE GENOMIC DNA]</scope>
</reference>
<name>A0A4Y2U7Z6_ARAVE</name>
<dbReference type="EMBL" id="BGPR01034408">
    <property type="protein sequence ID" value="GBO08772.1"/>
    <property type="molecule type" value="Genomic_DNA"/>
</dbReference>
<sequence length="96" mass="11112">MSGSDLVKSTGQFGFQSDLSICLFSSDFIYRQRRMGSQGNTLLQVTPVRECCNIPYKRQERRHLKAQHRAQQPCNEWQPKVMNVRCMKNKSAEDEG</sequence>
<organism evidence="1 3">
    <name type="scientific">Araneus ventricosus</name>
    <name type="common">Orbweaver spider</name>
    <name type="synonym">Epeira ventricosa</name>
    <dbReference type="NCBI Taxonomy" id="182803"/>
    <lineage>
        <taxon>Eukaryota</taxon>
        <taxon>Metazoa</taxon>
        <taxon>Ecdysozoa</taxon>
        <taxon>Arthropoda</taxon>
        <taxon>Chelicerata</taxon>
        <taxon>Arachnida</taxon>
        <taxon>Araneae</taxon>
        <taxon>Araneomorphae</taxon>
        <taxon>Entelegynae</taxon>
        <taxon>Araneoidea</taxon>
        <taxon>Araneidae</taxon>
        <taxon>Araneus</taxon>
    </lineage>
</organism>
<dbReference type="EMBL" id="BGPR01034415">
    <property type="protein sequence ID" value="GBO08782.1"/>
    <property type="molecule type" value="Genomic_DNA"/>
</dbReference>
<accession>A0A4Y2U7Z6</accession>
<evidence type="ECO:0000313" key="3">
    <source>
        <dbReference type="Proteomes" id="UP000499080"/>
    </source>
</evidence>
<proteinExistence type="predicted"/>
<dbReference type="Proteomes" id="UP000499080">
    <property type="component" value="Unassembled WGS sequence"/>
</dbReference>